<feature type="transmembrane region" description="Helical" evidence="2">
    <location>
        <begin position="86"/>
        <end position="106"/>
    </location>
</feature>
<dbReference type="Proteomes" id="UP000030671">
    <property type="component" value="Unassembled WGS sequence"/>
</dbReference>
<dbReference type="HOGENOM" id="CLU_799398_0_0_1"/>
<dbReference type="InParanoid" id="W4KB14"/>
<evidence type="ECO:0000256" key="1">
    <source>
        <dbReference type="SAM" id="MobiDB-lite"/>
    </source>
</evidence>
<dbReference type="AlphaFoldDB" id="W4KB14"/>
<name>W4KB14_HETIT</name>
<accession>W4KB14</accession>
<dbReference type="EMBL" id="KI925457">
    <property type="protein sequence ID" value="ETW82914.1"/>
    <property type="molecule type" value="Genomic_DNA"/>
</dbReference>
<feature type="transmembrane region" description="Helical" evidence="2">
    <location>
        <begin position="168"/>
        <end position="187"/>
    </location>
</feature>
<dbReference type="GeneID" id="20676066"/>
<feature type="transmembrane region" description="Helical" evidence="2">
    <location>
        <begin position="118"/>
        <end position="142"/>
    </location>
</feature>
<sequence length="405" mass="44931">MVEVQDLAMMLADRQALDRSMHVLSGLYIWEFFMTFDYEWALYRRRMPFKWTMLLYIGSRWLTLVFVVCVFILFDRATEMDCDAVFKLLIATSYSALICTSAMSVLRAIAIWRFATAVVVATASIQLLDVAWGIIALTVAGITRARAAWDPELGLCVVKDTALQRDTMLVDLACQLSLLVIMFVGVLRMRAENGLWRVLYHQGMLCLLLAVLALVPSNTLLILNLNGQGDLPFSTTARADLFAHCLLGALDAEVLGTDFADPAPYDHGDQHSAHLSLAERVLRAGARPVRPAPSDHSHRITFPRSTTVTTLDFRTMASMVDGAQTQTLDLPGAHERRKSNLDRRLGAQHGGSPFASLSAVGSDKPPDVEARGAAEPWRRRNVCVQVGAGEESFGVDFVDEWRRES</sequence>
<gene>
    <name evidence="3" type="ORF">HETIRDRAFT_450637</name>
</gene>
<organism evidence="3 4">
    <name type="scientific">Heterobasidion irregulare (strain TC 32-1)</name>
    <dbReference type="NCBI Taxonomy" id="747525"/>
    <lineage>
        <taxon>Eukaryota</taxon>
        <taxon>Fungi</taxon>
        <taxon>Dikarya</taxon>
        <taxon>Basidiomycota</taxon>
        <taxon>Agaricomycotina</taxon>
        <taxon>Agaricomycetes</taxon>
        <taxon>Russulales</taxon>
        <taxon>Bondarzewiaceae</taxon>
        <taxon>Heterobasidion</taxon>
        <taxon>Heterobasidion annosum species complex</taxon>
    </lineage>
</organism>
<feature type="transmembrane region" description="Helical" evidence="2">
    <location>
        <begin position="199"/>
        <end position="223"/>
    </location>
</feature>
<proteinExistence type="predicted"/>
<feature type="region of interest" description="Disordered" evidence="1">
    <location>
        <begin position="344"/>
        <end position="375"/>
    </location>
</feature>
<feature type="compositionally biased region" description="Basic and acidic residues" evidence="1">
    <location>
        <begin position="364"/>
        <end position="375"/>
    </location>
</feature>
<reference evidence="3 4" key="1">
    <citation type="journal article" date="2012" name="New Phytol.">
        <title>Insight into trade-off between wood decay and parasitism from the genome of a fungal forest pathogen.</title>
        <authorList>
            <person name="Olson A."/>
            <person name="Aerts A."/>
            <person name="Asiegbu F."/>
            <person name="Belbahri L."/>
            <person name="Bouzid O."/>
            <person name="Broberg A."/>
            <person name="Canback B."/>
            <person name="Coutinho P.M."/>
            <person name="Cullen D."/>
            <person name="Dalman K."/>
            <person name="Deflorio G."/>
            <person name="van Diepen L.T."/>
            <person name="Dunand C."/>
            <person name="Duplessis S."/>
            <person name="Durling M."/>
            <person name="Gonthier P."/>
            <person name="Grimwood J."/>
            <person name="Fossdal C.G."/>
            <person name="Hansson D."/>
            <person name="Henrissat B."/>
            <person name="Hietala A."/>
            <person name="Himmelstrand K."/>
            <person name="Hoffmeister D."/>
            <person name="Hogberg N."/>
            <person name="James T.Y."/>
            <person name="Karlsson M."/>
            <person name="Kohler A."/>
            <person name="Kues U."/>
            <person name="Lee Y.H."/>
            <person name="Lin Y.C."/>
            <person name="Lind M."/>
            <person name="Lindquist E."/>
            <person name="Lombard V."/>
            <person name="Lucas S."/>
            <person name="Lunden K."/>
            <person name="Morin E."/>
            <person name="Murat C."/>
            <person name="Park J."/>
            <person name="Raffaello T."/>
            <person name="Rouze P."/>
            <person name="Salamov A."/>
            <person name="Schmutz J."/>
            <person name="Solheim H."/>
            <person name="Stahlberg J."/>
            <person name="Velez H."/>
            <person name="de Vries R.P."/>
            <person name="Wiebenga A."/>
            <person name="Woodward S."/>
            <person name="Yakovlev I."/>
            <person name="Garbelotto M."/>
            <person name="Martin F."/>
            <person name="Grigoriev I.V."/>
            <person name="Stenlid J."/>
        </authorList>
    </citation>
    <scope>NUCLEOTIDE SEQUENCE [LARGE SCALE GENOMIC DNA]</scope>
    <source>
        <strain evidence="3 4">TC 32-1</strain>
    </source>
</reference>
<evidence type="ECO:0000256" key="2">
    <source>
        <dbReference type="SAM" id="Phobius"/>
    </source>
</evidence>
<dbReference type="OrthoDB" id="2742220at2759"/>
<keyword evidence="4" id="KW-1185">Reference proteome</keyword>
<dbReference type="RefSeq" id="XP_009545220.1">
    <property type="nucleotide sequence ID" value="XM_009546925.1"/>
</dbReference>
<keyword evidence="2" id="KW-0472">Membrane</keyword>
<protein>
    <submittedName>
        <fullName evidence="3">Uncharacterized protein</fullName>
    </submittedName>
</protein>
<dbReference type="KEGG" id="hir:HETIRDRAFT_450637"/>
<evidence type="ECO:0000313" key="4">
    <source>
        <dbReference type="Proteomes" id="UP000030671"/>
    </source>
</evidence>
<keyword evidence="2" id="KW-0812">Transmembrane</keyword>
<keyword evidence="2" id="KW-1133">Transmembrane helix</keyword>
<evidence type="ECO:0000313" key="3">
    <source>
        <dbReference type="EMBL" id="ETW82914.1"/>
    </source>
</evidence>
<feature type="transmembrane region" description="Helical" evidence="2">
    <location>
        <begin position="53"/>
        <end position="74"/>
    </location>
</feature>